<dbReference type="EnsemblMetazoa" id="PPA35492.1">
    <property type="protein sequence ID" value="PPA35492.1"/>
    <property type="gene ID" value="WBGene00273861"/>
</dbReference>
<accession>A0A8R1UNX4</accession>
<dbReference type="Proteomes" id="UP000005239">
    <property type="component" value="Unassembled WGS sequence"/>
</dbReference>
<reference evidence="1" key="2">
    <citation type="submission" date="2022-06" db="UniProtKB">
        <authorList>
            <consortium name="EnsemblMetazoa"/>
        </authorList>
    </citation>
    <scope>IDENTIFICATION</scope>
    <source>
        <strain evidence="1">PS312</strain>
    </source>
</reference>
<gene>
    <name evidence="1" type="primary">WBGene00273861</name>
</gene>
<accession>A0A2A6B7A7</accession>
<reference evidence="2" key="1">
    <citation type="journal article" date="2008" name="Nat. Genet.">
        <title>The Pristionchus pacificus genome provides a unique perspective on nematode lifestyle and parasitism.</title>
        <authorList>
            <person name="Dieterich C."/>
            <person name="Clifton S.W."/>
            <person name="Schuster L.N."/>
            <person name="Chinwalla A."/>
            <person name="Delehaunty K."/>
            <person name="Dinkelacker I."/>
            <person name="Fulton L."/>
            <person name="Fulton R."/>
            <person name="Godfrey J."/>
            <person name="Minx P."/>
            <person name="Mitreva M."/>
            <person name="Roeseler W."/>
            <person name="Tian H."/>
            <person name="Witte H."/>
            <person name="Yang S.P."/>
            <person name="Wilson R.K."/>
            <person name="Sommer R.J."/>
        </authorList>
    </citation>
    <scope>NUCLEOTIDE SEQUENCE [LARGE SCALE GENOMIC DNA]</scope>
    <source>
        <strain evidence="2">PS312</strain>
    </source>
</reference>
<proteinExistence type="predicted"/>
<evidence type="ECO:0000313" key="1">
    <source>
        <dbReference type="EnsemblMetazoa" id="PPA35492.1"/>
    </source>
</evidence>
<dbReference type="AlphaFoldDB" id="A0A2A6B7A7"/>
<keyword evidence="2" id="KW-1185">Reference proteome</keyword>
<organism evidence="1 2">
    <name type="scientific">Pristionchus pacificus</name>
    <name type="common">Parasitic nematode worm</name>
    <dbReference type="NCBI Taxonomy" id="54126"/>
    <lineage>
        <taxon>Eukaryota</taxon>
        <taxon>Metazoa</taxon>
        <taxon>Ecdysozoa</taxon>
        <taxon>Nematoda</taxon>
        <taxon>Chromadorea</taxon>
        <taxon>Rhabditida</taxon>
        <taxon>Rhabditina</taxon>
        <taxon>Diplogasteromorpha</taxon>
        <taxon>Diplogasteroidea</taxon>
        <taxon>Neodiplogasteridae</taxon>
        <taxon>Pristionchus</taxon>
    </lineage>
</organism>
<name>A0A2A6B7A7_PRIPA</name>
<evidence type="ECO:0000313" key="2">
    <source>
        <dbReference type="Proteomes" id="UP000005239"/>
    </source>
</evidence>
<sequence length="227" mass="25640">MSQRQRAPPFDKNDKKYEISSFCCLHVRYVIRMLAVVFLAASIFDCIRWMRNYKMDAIVELNTFLILMVHTGITILSFVGVVGESKTALILIMTAISGFTVYFLITQLTSFQANVEYYLTFFIGTSIEHREVSIFNGVKIILVILLLAYTLMIVHYYTCYIADKDRNRIVPVVFYDKQHDTTVTMMPAVPAVAAGAAAVAVAAAARERKVEEPKVTDKLIDKTSEVV</sequence>
<protein>
    <submittedName>
        <fullName evidence="1">Uncharacterized protein</fullName>
    </submittedName>
</protein>